<feature type="region of interest" description="Disordered" evidence="1">
    <location>
        <begin position="1"/>
        <end position="65"/>
    </location>
</feature>
<evidence type="ECO:0000256" key="1">
    <source>
        <dbReference type="SAM" id="MobiDB-lite"/>
    </source>
</evidence>
<evidence type="ECO:0000313" key="3">
    <source>
        <dbReference type="Proteomes" id="UP000239720"/>
    </source>
</evidence>
<proteinExistence type="predicted"/>
<dbReference type="AlphaFoldDB" id="A0A2S8R8E6"/>
<gene>
    <name evidence="2" type="ORF">B9R14_04340</name>
</gene>
<comment type="caution">
    <text evidence="2">The sequence shown here is derived from an EMBL/GenBank/DDBJ whole genome shotgun (WGS) entry which is preliminary data.</text>
</comment>
<evidence type="ECO:0000313" key="2">
    <source>
        <dbReference type="EMBL" id="PQQ66070.1"/>
    </source>
</evidence>
<name>A0A2S8R8E6_9FIRM</name>
<feature type="compositionally biased region" description="Polar residues" evidence="1">
    <location>
        <begin position="1"/>
        <end position="11"/>
    </location>
</feature>
<organism evidence="2 3">
    <name type="scientific">Acetivibrio saccincola</name>
    <dbReference type="NCBI Taxonomy" id="1677857"/>
    <lineage>
        <taxon>Bacteria</taxon>
        <taxon>Bacillati</taxon>
        <taxon>Bacillota</taxon>
        <taxon>Clostridia</taxon>
        <taxon>Eubacteriales</taxon>
        <taxon>Oscillospiraceae</taxon>
        <taxon>Acetivibrio</taxon>
    </lineage>
</organism>
<reference evidence="2 3" key="1">
    <citation type="journal article" date="2018" name="Syst. Appl. Microbiol.">
        <title>Characterization and high-quality draft genome sequence of Herbivorax saccincola A7, an anaerobic, alkaliphilic, thermophilic, cellulolytic, and xylanolytic bacterium.</title>
        <authorList>
            <person name="Aikawa S."/>
            <person name="Baramee S."/>
            <person name="Sermsathanaswadi J."/>
            <person name="Thianheng P."/>
            <person name="Tachaapaikoon C."/>
            <person name="Shikata A."/>
            <person name="Waeonukul R."/>
            <person name="Pason P."/>
            <person name="Ratanakhanokchai K."/>
            <person name="Kosugi A."/>
        </authorList>
    </citation>
    <scope>NUCLEOTIDE SEQUENCE [LARGE SCALE GENOMIC DNA]</scope>
    <source>
        <strain evidence="2 3">A7</strain>
    </source>
</reference>
<dbReference type="EMBL" id="NEMB01000003">
    <property type="protein sequence ID" value="PQQ66070.1"/>
    <property type="molecule type" value="Genomic_DNA"/>
</dbReference>
<accession>A0A2S8R8E6</accession>
<feature type="compositionally biased region" description="Basic and acidic residues" evidence="1">
    <location>
        <begin position="55"/>
        <end position="65"/>
    </location>
</feature>
<dbReference type="RefSeq" id="WP_105367683.1">
    <property type="nucleotide sequence ID" value="NZ_NEMB01000003.1"/>
</dbReference>
<dbReference type="Proteomes" id="UP000239720">
    <property type="component" value="Unassembled WGS sequence"/>
</dbReference>
<protein>
    <submittedName>
        <fullName evidence="2">Uncharacterized protein</fullName>
    </submittedName>
</protein>
<sequence>MTSKSSNSKFQNRNKKSSYSKSNNYKDSSLHRSANYNKRDYSSSKQNYQNRKSHYKDPERIKETETIADIRSDIERIEKEIRLEIKINFRRKQLIALP</sequence>